<keyword evidence="2" id="KW-0521">NADP</keyword>
<feature type="domain" description="NADP-dependent oxidoreductase" evidence="7">
    <location>
        <begin position="24"/>
        <end position="283"/>
    </location>
</feature>
<evidence type="ECO:0000256" key="1">
    <source>
        <dbReference type="ARBA" id="ARBA00007905"/>
    </source>
</evidence>
<proteinExistence type="inferred from homology"/>
<accession>A0A4V6I8A6</accession>
<dbReference type="PANTHER" id="PTHR43827">
    <property type="entry name" value="2,5-DIKETO-D-GLUCONIC ACID REDUCTASE"/>
    <property type="match status" value="1"/>
</dbReference>
<organism evidence="8 9">
    <name type="scientific">Steinernema carpocapsae</name>
    <name type="common">Entomopathogenic nematode</name>
    <dbReference type="NCBI Taxonomy" id="34508"/>
    <lineage>
        <taxon>Eukaryota</taxon>
        <taxon>Metazoa</taxon>
        <taxon>Ecdysozoa</taxon>
        <taxon>Nematoda</taxon>
        <taxon>Chromadorea</taxon>
        <taxon>Rhabditida</taxon>
        <taxon>Tylenchina</taxon>
        <taxon>Panagrolaimomorpha</taxon>
        <taxon>Strongyloidoidea</taxon>
        <taxon>Steinernematidae</taxon>
        <taxon>Steinernema</taxon>
    </lineage>
</organism>
<dbReference type="Gene3D" id="3.20.20.100">
    <property type="entry name" value="NADP-dependent oxidoreductase domain"/>
    <property type="match status" value="1"/>
</dbReference>
<evidence type="ECO:0000256" key="4">
    <source>
        <dbReference type="PIRSR" id="PIRSR000097-1"/>
    </source>
</evidence>
<dbReference type="FunFam" id="3.20.20.100:FF:000002">
    <property type="entry name" value="2,5-diketo-D-gluconic acid reductase A"/>
    <property type="match status" value="1"/>
</dbReference>
<protein>
    <recommendedName>
        <fullName evidence="7">NADP-dependent oxidoreductase domain-containing protein</fullName>
    </recommendedName>
</protein>
<evidence type="ECO:0000256" key="6">
    <source>
        <dbReference type="PIRSR" id="PIRSR000097-3"/>
    </source>
</evidence>
<keyword evidence="9" id="KW-1185">Reference proteome</keyword>
<dbReference type="InterPro" id="IPR023210">
    <property type="entry name" value="NADP_OxRdtase_dom"/>
</dbReference>
<feature type="site" description="Lowers pKa of active site Tyr" evidence="6">
    <location>
        <position position="86"/>
    </location>
</feature>
<dbReference type="Pfam" id="PF00248">
    <property type="entry name" value="Aldo_ket_red"/>
    <property type="match status" value="1"/>
</dbReference>
<evidence type="ECO:0000256" key="3">
    <source>
        <dbReference type="ARBA" id="ARBA00023002"/>
    </source>
</evidence>
<dbReference type="InterPro" id="IPR020471">
    <property type="entry name" value="AKR"/>
</dbReference>
<keyword evidence="3" id="KW-0560">Oxidoreductase</keyword>
<gene>
    <name evidence="8" type="ORF">L596_004382</name>
</gene>
<evidence type="ECO:0000256" key="2">
    <source>
        <dbReference type="ARBA" id="ARBA00022857"/>
    </source>
</evidence>
<dbReference type="InterPro" id="IPR018170">
    <property type="entry name" value="Aldo/ket_reductase_CS"/>
</dbReference>
<sequence length="298" mass="34102">MARFGSTRGGYVRLADGYEMPLFGLGTYKITSQKDMDRAVDAALKNGYRLFDTAYAYGNEKQLGEALQKMLPEYGLTLADVFITTKVPILNGSDKKERTYEVVCESLKKLQMEAIDLVLVHYPREWTGSDKNAKNKEDRMEVYQALEKCKEEGKVRSIGVSNYEIRHFQELLQECRFRPAVNQCEYHPFCCRKELVEYCRQQEIFFEAFTSLARQDPKLYENEVVTAIAESRKISVSHVLLSFALSQNIGVIPKSTNAERIADNIEVVGTKLTRAEIDDLLSLNKTHNYTDCSPWDVL</sequence>
<dbReference type="PANTHER" id="PTHR43827:SF3">
    <property type="entry name" value="NADP-DEPENDENT OXIDOREDUCTASE DOMAIN-CONTAINING PROTEIN"/>
    <property type="match status" value="1"/>
</dbReference>
<dbReference type="EMBL" id="CM016762">
    <property type="protein sequence ID" value="TMS37453.1"/>
    <property type="molecule type" value="Genomic_DNA"/>
</dbReference>
<dbReference type="PROSITE" id="PS00062">
    <property type="entry name" value="ALDOKETO_REDUCTASE_2"/>
    <property type="match status" value="1"/>
</dbReference>
<dbReference type="Proteomes" id="UP000298663">
    <property type="component" value="Chromosome X"/>
</dbReference>
<feature type="binding site" evidence="5">
    <location>
        <position position="121"/>
    </location>
    <ligand>
        <name>substrate</name>
    </ligand>
</feature>
<evidence type="ECO:0000313" key="8">
    <source>
        <dbReference type="EMBL" id="TMS37453.1"/>
    </source>
</evidence>
<evidence type="ECO:0000313" key="9">
    <source>
        <dbReference type="Proteomes" id="UP000298663"/>
    </source>
</evidence>
<dbReference type="GO" id="GO:0016616">
    <property type="term" value="F:oxidoreductase activity, acting on the CH-OH group of donors, NAD or NADP as acceptor"/>
    <property type="evidence" value="ECO:0007669"/>
    <property type="project" value="UniProtKB-ARBA"/>
</dbReference>
<comment type="similarity">
    <text evidence="1">Belongs to the aldo/keto reductase family.</text>
</comment>
<comment type="caution">
    <text evidence="8">The sequence shown here is derived from an EMBL/GenBank/DDBJ whole genome shotgun (WGS) entry which is preliminary data.</text>
</comment>
<dbReference type="OrthoDB" id="416253at2759"/>
<feature type="active site" description="Proton donor" evidence="4">
    <location>
        <position position="57"/>
    </location>
</feature>
<dbReference type="EMBL" id="AZBU02000001">
    <property type="protein sequence ID" value="TMS37453.1"/>
    <property type="molecule type" value="Genomic_DNA"/>
</dbReference>
<dbReference type="PIRSF" id="PIRSF000097">
    <property type="entry name" value="AKR"/>
    <property type="match status" value="1"/>
</dbReference>
<evidence type="ECO:0000256" key="5">
    <source>
        <dbReference type="PIRSR" id="PIRSR000097-2"/>
    </source>
</evidence>
<evidence type="ECO:0000259" key="7">
    <source>
        <dbReference type="Pfam" id="PF00248"/>
    </source>
</evidence>
<dbReference type="STRING" id="34508.A0A4V6I8A6"/>
<dbReference type="PROSITE" id="PS00798">
    <property type="entry name" value="ALDOKETO_REDUCTASE_1"/>
    <property type="match status" value="1"/>
</dbReference>
<dbReference type="SUPFAM" id="SSF51430">
    <property type="entry name" value="NAD(P)-linked oxidoreductase"/>
    <property type="match status" value="1"/>
</dbReference>
<reference evidence="8 9" key="1">
    <citation type="journal article" date="2015" name="Genome Biol.">
        <title>Comparative genomics of Steinernema reveals deeply conserved gene regulatory networks.</title>
        <authorList>
            <person name="Dillman A.R."/>
            <person name="Macchietto M."/>
            <person name="Porter C.F."/>
            <person name="Rogers A."/>
            <person name="Williams B."/>
            <person name="Antoshechkin I."/>
            <person name="Lee M.M."/>
            <person name="Goodwin Z."/>
            <person name="Lu X."/>
            <person name="Lewis E.E."/>
            <person name="Goodrich-Blair H."/>
            <person name="Stock S.P."/>
            <person name="Adams B.J."/>
            <person name="Sternberg P.W."/>
            <person name="Mortazavi A."/>
        </authorList>
    </citation>
    <scope>NUCLEOTIDE SEQUENCE [LARGE SCALE GENOMIC DNA]</scope>
    <source>
        <strain evidence="8 9">ALL</strain>
    </source>
</reference>
<dbReference type="AlphaFoldDB" id="A0A4V6I8A6"/>
<reference evidence="8 9" key="2">
    <citation type="journal article" date="2019" name="G3 (Bethesda)">
        <title>Hybrid Assembly of the Genome of the Entomopathogenic Nematode Steinernema carpocapsae Identifies the X-Chromosome.</title>
        <authorList>
            <person name="Serra L."/>
            <person name="Macchietto M."/>
            <person name="Macias-Munoz A."/>
            <person name="McGill C.J."/>
            <person name="Rodriguez I.M."/>
            <person name="Rodriguez B."/>
            <person name="Murad R."/>
            <person name="Mortazavi A."/>
        </authorList>
    </citation>
    <scope>NUCLEOTIDE SEQUENCE [LARGE SCALE GENOMIC DNA]</scope>
    <source>
        <strain evidence="8 9">ALL</strain>
    </source>
</reference>
<dbReference type="InterPro" id="IPR036812">
    <property type="entry name" value="NAD(P)_OxRdtase_dom_sf"/>
</dbReference>
<name>A0A4V6I8A6_STECR</name>
<dbReference type="PRINTS" id="PR00069">
    <property type="entry name" value="ALDKETRDTASE"/>
</dbReference>